<organism evidence="2">
    <name type="scientific">Brachypodium distachyon</name>
    <name type="common">Purple false brome</name>
    <name type="synonym">Trachynia distachya</name>
    <dbReference type="NCBI Taxonomy" id="15368"/>
    <lineage>
        <taxon>Eukaryota</taxon>
        <taxon>Viridiplantae</taxon>
        <taxon>Streptophyta</taxon>
        <taxon>Embryophyta</taxon>
        <taxon>Tracheophyta</taxon>
        <taxon>Spermatophyta</taxon>
        <taxon>Magnoliopsida</taxon>
        <taxon>Liliopsida</taxon>
        <taxon>Poales</taxon>
        <taxon>Poaceae</taxon>
        <taxon>BOP clade</taxon>
        <taxon>Pooideae</taxon>
        <taxon>Stipodae</taxon>
        <taxon>Brachypodieae</taxon>
        <taxon>Brachypodium</taxon>
    </lineage>
</organism>
<feature type="compositionally biased region" description="Basic and acidic residues" evidence="1">
    <location>
        <begin position="77"/>
        <end position="89"/>
    </location>
</feature>
<dbReference type="AlphaFoldDB" id="A0A0Q3JVH8"/>
<evidence type="ECO:0000313" key="2">
    <source>
        <dbReference type="EMBL" id="KQK16100.1"/>
    </source>
</evidence>
<feature type="compositionally biased region" description="Basic and acidic residues" evidence="1">
    <location>
        <begin position="54"/>
        <end position="68"/>
    </location>
</feature>
<dbReference type="EMBL" id="CM000880">
    <property type="protein sequence ID" value="KQK16100.1"/>
    <property type="molecule type" value="Genomic_DNA"/>
</dbReference>
<dbReference type="InterPro" id="IPR021470">
    <property type="entry name" value="DUF3123"/>
</dbReference>
<feature type="region of interest" description="Disordered" evidence="1">
    <location>
        <begin position="1"/>
        <end position="37"/>
    </location>
</feature>
<dbReference type="Proteomes" id="UP000008810">
    <property type="component" value="Chromosome 1"/>
</dbReference>
<protein>
    <submittedName>
        <fullName evidence="2 3">Uncharacterized protein</fullName>
    </submittedName>
</protein>
<accession>A0A0Q3JVH8</accession>
<reference evidence="2 3" key="1">
    <citation type="journal article" date="2010" name="Nature">
        <title>Genome sequencing and analysis of the model grass Brachypodium distachyon.</title>
        <authorList>
            <consortium name="International Brachypodium Initiative"/>
        </authorList>
    </citation>
    <scope>NUCLEOTIDE SEQUENCE [LARGE SCALE GENOMIC DNA]</scope>
    <source>
        <strain evidence="2 3">Bd21</strain>
    </source>
</reference>
<evidence type="ECO:0000313" key="4">
    <source>
        <dbReference type="Proteomes" id="UP000008810"/>
    </source>
</evidence>
<evidence type="ECO:0000256" key="1">
    <source>
        <dbReference type="SAM" id="MobiDB-lite"/>
    </source>
</evidence>
<keyword evidence="4" id="KW-1185">Reference proteome</keyword>
<dbReference type="Gramene" id="KQK16100">
    <property type="protein sequence ID" value="KQK16100"/>
    <property type="gene ID" value="BRADI_1g26743v3"/>
</dbReference>
<gene>
    <name evidence="2" type="ORF">BRADI_1g26743v3</name>
</gene>
<evidence type="ECO:0000313" key="3">
    <source>
        <dbReference type="EnsemblPlants" id="KQK16100"/>
    </source>
</evidence>
<feature type="region of interest" description="Disordered" evidence="1">
    <location>
        <begin position="52"/>
        <end position="119"/>
    </location>
</feature>
<name>A0A0Q3JVH8_BRADI</name>
<reference evidence="3" key="3">
    <citation type="submission" date="2018-08" db="UniProtKB">
        <authorList>
            <consortium name="EnsemblPlants"/>
        </authorList>
    </citation>
    <scope>IDENTIFICATION</scope>
    <source>
        <strain evidence="3">cv. Bd21</strain>
    </source>
</reference>
<sequence>MAFGRPWGRTTKERGQQRSAVSHRGLWTQSDPATAGGLSVFRDGAAVASGYSERGAEALNREEEREAEAAGWGGGQEQERRHRRDREEQAEAAPAGSRGAGRGCSGGISVQQGELKSAEGPRARRRLLSRLCLFLLSGRLKRLWVIVVWLNASHSRLRDALPFSESYLYSRFSEQIGTMPSMTVTSAAMRVLRRKLQSSRGLNPTSLAPTGGIAKNFPAPHQRISTASPQRTAEEEEEAMCSTTPAASSETVFTKGTKVRVRTRCAGRLCTGQRLVLVLDAVVFSASADGYVVYNGDPLKTMLVGRDEVKRIDAATG</sequence>
<dbReference type="EnsemblPlants" id="KQK16100">
    <property type="protein sequence ID" value="KQK16100"/>
    <property type="gene ID" value="BRADI_1g26743v3"/>
</dbReference>
<dbReference type="InParanoid" id="A0A0Q3JVH8"/>
<proteinExistence type="predicted"/>
<dbReference type="Pfam" id="PF11321">
    <property type="entry name" value="DUF3123"/>
    <property type="match status" value="1"/>
</dbReference>
<reference evidence="2" key="2">
    <citation type="submission" date="2017-06" db="EMBL/GenBank/DDBJ databases">
        <title>WGS assembly of Brachypodium distachyon.</title>
        <authorList>
            <consortium name="The International Brachypodium Initiative"/>
            <person name="Lucas S."/>
            <person name="Harmon-Smith M."/>
            <person name="Lail K."/>
            <person name="Tice H."/>
            <person name="Grimwood J."/>
            <person name="Bruce D."/>
            <person name="Barry K."/>
            <person name="Shu S."/>
            <person name="Lindquist E."/>
            <person name="Wang M."/>
            <person name="Pitluck S."/>
            <person name="Vogel J.P."/>
            <person name="Garvin D.F."/>
            <person name="Mockler T.C."/>
            <person name="Schmutz J."/>
            <person name="Rokhsar D."/>
            <person name="Bevan M.W."/>
        </authorList>
    </citation>
    <scope>NUCLEOTIDE SEQUENCE</scope>
    <source>
        <strain evidence="2">Bd21</strain>
    </source>
</reference>